<reference evidence="2 3" key="1">
    <citation type="submission" date="2012-10" db="EMBL/GenBank/DDBJ databases">
        <title>Genome sequencing of Tanticharoenia sakaeratensis NBRC 103193.</title>
        <authorList>
            <person name="Azuma Y."/>
            <person name="Hadano H."/>
            <person name="Hirakawa H."/>
            <person name="Matsushita K."/>
        </authorList>
    </citation>
    <scope>NUCLEOTIDE SEQUENCE [LARGE SCALE GENOMIC DNA]</scope>
    <source>
        <strain evidence="2 3">NBRC 103193</strain>
    </source>
</reference>
<feature type="transmembrane region" description="Helical" evidence="1">
    <location>
        <begin position="52"/>
        <end position="68"/>
    </location>
</feature>
<dbReference type="EMBL" id="BALE01000017">
    <property type="protein sequence ID" value="GAN54309.1"/>
    <property type="molecule type" value="Genomic_DNA"/>
</dbReference>
<feature type="transmembrane region" description="Helical" evidence="1">
    <location>
        <begin position="149"/>
        <end position="172"/>
    </location>
</feature>
<name>A0A0D6MKX7_9PROT</name>
<keyword evidence="3" id="KW-1185">Reference proteome</keyword>
<dbReference type="RefSeq" id="WP_148505904.1">
    <property type="nucleotide sequence ID" value="NZ_BALE01000017.1"/>
</dbReference>
<dbReference type="Proteomes" id="UP000032679">
    <property type="component" value="Unassembled WGS sequence"/>
</dbReference>
<feature type="transmembrane region" description="Helical" evidence="1">
    <location>
        <begin position="115"/>
        <end position="137"/>
    </location>
</feature>
<comment type="caution">
    <text evidence="2">The sequence shown here is derived from an EMBL/GenBank/DDBJ whole genome shotgun (WGS) entry which is preliminary data.</text>
</comment>
<keyword evidence="1" id="KW-0812">Transmembrane</keyword>
<gene>
    <name evidence="2" type="ORF">Tasa_017_192</name>
</gene>
<accession>A0A0D6MKX7</accession>
<dbReference type="AlphaFoldDB" id="A0A0D6MKX7"/>
<evidence type="ECO:0000313" key="2">
    <source>
        <dbReference type="EMBL" id="GAN54309.1"/>
    </source>
</evidence>
<keyword evidence="1" id="KW-1133">Transmembrane helix</keyword>
<evidence type="ECO:0000313" key="3">
    <source>
        <dbReference type="Proteomes" id="UP000032679"/>
    </source>
</evidence>
<sequence>MTPEPAPGAWDHPERSIGARFDRAVRPVAPLLSFLGACFAPPRIPELRFQPLLMLLVEIGLIIVAVEMPTRDLAFTVSALMVPNLWASGCAARLARAIPVPDERERAVWRRAREAGLVTALGVCVCAAFGALVAIVLEESAGRTSFHERPVFLLLGLVYVLPVAFSVPRLLVIGWSTPRVED</sequence>
<proteinExistence type="predicted"/>
<evidence type="ECO:0000256" key="1">
    <source>
        <dbReference type="SAM" id="Phobius"/>
    </source>
</evidence>
<organism evidence="2 3">
    <name type="scientific">Tanticharoenia sakaeratensis NBRC 103193</name>
    <dbReference type="NCBI Taxonomy" id="1231623"/>
    <lineage>
        <taxon>Bacteria</taxon>
        <taxon>Pseudomonadati</taxon>
        <taxon>Pseudomonadota</taxon>
        <taxon>Alphaproteobacteria</taxon>
        <taxon>Acetobacterales</taxon>
        <taxon>Acetobacteraceae</taxon>
        <taxon>Tanticharoenia</taxon>
    </lineage>
</organism>
<protein>
    <submittedName>
        <fullName evidence="2">Uncharacterized protein</fullName>
    </submittedName>
</protein>
<keyword evidence="1" id="KW-0472">Membrane</keyword>